<dbReference type="RefSeq" id="WP_280600350.1">
    <property type="nucleotide sequence ID" value="NZ_JARXRN010000020.1"/>
</dbReference>
<accession>A0ABT6JGX7</accession>
<feature type="transmembrane region" description="Helical" evidence="1">
    <location>
        <begin position="7"/>
        <end position="30"/>
    </location>
</feature>
<name>A0ABT6JGX7_9GAMM</name>
<dbReference type="Pfam" id="PF02517">
    <property type="entry name" value="Rce1-like"/>
    <property type="match status" value="1"/>
</dbReference>
<dbReference type="EC" id="3.4.-.-" evidence="3"/>
<feature type="transmembrane region" description="Helical" evidence="1">
    <location>
        <begin position="36"/>
        <end position="58"/>
    </location>
</feature>
<evidence type="ECO:0000313" key="4">
    <source>
        <dbReference type="Proteomes" id="UP001156831"/>
    </source>
</evidence>
<sequence>MTPPALLLRLCLLFAGMVLLWWAVLSLLPYEAGRDAPVHVAAGVLVTAGVMALVRFLLRRDGLSWRAAGCGKARENLRAFALGAALWLVPAAVGAALCIALGWTTLELRASAGPFAWTLPAMLAGVFLVEALPEELAVRGYAQGLAARALPAWAALLLQVALFTGFAWAIGALVSFQQWLFIPSLALILGYVRALTGNVWTGIGVHTAWMTAQQWLALHADAQGLQVLQFVAFALLPSATLGAVLGLRHPVFAWRGRAPAP</sequence>
<keyword evidence="1" id="KW-0472">Membrane</keyword>
<feature type="transmembrane region" description="Helical" evidence="1">
    <location>
        <begin position="145"/>
        <end position="170"/>
    </location>
</feature>
<comment type="caution">
    <text evidence="3">The sequence shown here is derived from an EMBL/GenBank/DDBJ whole genome shotgun (WGS) entry which is preliminary data.</text>
</comment>
<evidence type="ECO:0000313" key="3">
    <source>
        <dbReference type="EMBL" id="MDH5829940.1"/>
    </source>
</evidence>
<reference evidence="3 4" key="1">
    <citation type="submission" date="2023-04" db="EMBL/GenBank/DDBJ databases">
        <title>Luteimonas sp. M1R5S18.</title>
        <authorList>
            <person name="Sun J.-Q."/>
        </authorList>
    </citation>
    <scope>NUCLEOTIDE SEQUENCE [LARGE SCALE GENOMIC DNA]</scope>
    <source>
        <strain evidence="3 4">M1R5S18</strain>
    </source>
</reference>
<organism evidence="3 4">
    <name type="scientific">Luteimonas rhizosphaericola</name>
    <dbReference type="NCBI Taxonomy" id="3042024"/>
    <lineage>
        <taxon>Bacteria</taxon>
        <taxon>Pseudomonadati</taxon>
        <taxon>Pseudomonadota</taxon>
        <taxon>Gammaproteobacteria</taxon>
        <taxon>Lysobacterales</taxon>
        <taxon>Lysobacteraceae</taxon>
        <taxon>Luteimonas</taxon>
    </lineage>
</organism>
<evidence type="ECO:0000256" key="1">
    <source>
        <dbReference type="SAM" id="Phobius"/>
    </source>
</evidence>
<keyword evidence="1" id="KW-1133">Transmembrane helix</keyword>
<dbReference type="GO" id="GO:0008237">
    <property type="term" value="F:metallopeptidase activity"/>
    <property type="evidence" value="ECO:0007669"/>
    <property type="project" value="UniProtKB-KW"/>
</dbReference>
<feature type="transmembrane region" description="Helical" evidence="1">
    <location>
        <begin position="115"/>
        <end position="133"/>
    </location>
</feature>
<evidence type="ECO:0000259" key="2">
    <source>
        <dbReference type="Pfam" id="PF02517"/>
    </source>
</evidence>
<dbReference type="Proteomes" id="UP001156831">
    <property type="component" value="Unassembled WGS sequence"/>
</dbReference>
<dbReference type="InterPro" id="IPR003675">
    <property type="entry name" value="Rce1/LyrA-like_dom"/>
</dbReference>
<proteinExistence type="predicted"/>
<feature type="transmembrane region" description="Helical" evidence="1">
    <location>
        <begin position="79"/>
        <end position="103"/>
    </location>
</feature>
<keyword evidence="3" id="KW-0645">Protease</keyword>
<keyword evidence="3" id="KW-0482">Metalloprotease</keyword>
<gene>
    <name evidence="3" type="ORF">QFW80_05330</name>
</gene>
<keyword evidence="1" id="KW-0812">Transmembrane</keyword>
<keyword evidence="3" id="KW-0378">Hydrolase</keyword>
<dbReference type="EMBL" id="JARXRN010000020">
    <property type="protein sequence ID" value="MDH5829940.1"/>
    <property type="molecule type" value="Genomic_DNA"/>
</dbReference>
<keyword evidence="4" id="KW-1185">Reference proteome</keyword>
<feature type="transmembrane region" description="Helical" evidence="1">
    <location>
        <begin position="228"/>
        <end position="247"/>
    </location>
</feature>
<protein>
    <submittedName>
        <fullName evidence="3">CPBP family intramembrane metalloprotease</fullName>
        <ecNumber evidence="3">3.4.-.-</ecNumber>
    </submittedName>
</protein>
<feature type="domain" description="CAAX prenyl protease 2/Lysostaphin resistance protein A-like" evidence="2">
    <location>
        <begin position="118"/>
        <end position="209"/>
    </location>
</feature>